<reference evidence="7 8" key="1">
    <citation type="submission" date="2020-04" db="EMBL/GenBank/DDBJ databases">
        <authorList>
            <person name="Yin C."/>
        </authorList>
    </citation>
    <scope>NUCLEOTIDE SEQUENCE [LARGE SCALE GENOMIC DNA]</scope>
    <source>
        <strain evidence="7 8">Ak56</strain>
    </source>
</reference>
<dbReference type="CDD" id="cd06171">
    <property type="entry name" value="Sigma70_r4"/>
    <property type="match status" value="1"/>
</dbReference>
<comment type="caution">
    <text evidence="7">The sequence shown here is derived from an EMBL/GenBank/DDBJ whole genome shotgun (WGS) entry which is preliminary data.</text>
</comment>
<dbReference type="InterPro" id="IPR013324">
    <property type="entry name" value="RNA_pol_sigma_r3/r4-like"/>
</dbReference>
<dbReference type="AlphaFoldDB" id="A0A847SNH0"/>
<dbReference type="SUPFAM" id="SSF88659">
    <property type="entry name" value="Sigma3 and sigma4 domains of RNA polymerase sigma factors"/>
    <property type="match status" value="1"/>
</dbReference>
<evidence type="ECO:0000256" key="2">
    <source>
        <dbReference type="ARBA" id="ARBA00023015"/>
    </source>
</evidence>
<dbReference type="Pfam" id="PF04542">
    <property type="entry name" value="Sigma70_r2"/>
    <property type="match status" value="1"/>
</dbReference>
<keyword evidence="3" id="KW-0731">Sigma factor</keyword>
<dbReference type="Proteomes" id="UP000552864">
    <property type="component" value="Unassembled WGS sequence"/>
</dbReference>
<evidence type="ECO:0000313" key="7">
    <source>
        <dbReference type="EMBL" id="NLR80427.1"/>
    </source>
</evidence>
<dbReference type="Pfam" id="PF08281">
    <property type="entry name" value="Sigma70_r4_2"/>
    <property type="match status" value="1"/>
</dbReference>
<gene>
    <name evidence="7" type="ORF">HGH91_17485</name>
</gene>
<dbReference type="GO" id="GO:0006352">
    <property type="term" value="P:DNA-templated transcription initiation"/>
    <property type="evidence" value="ECO:0007669"/>
    <property type="project" value="InterPro"/>
</dbReference>
<dbReference type="GO" id="GO:0003677">
    <property type="term" value="F:DNA binding"/>
    <property type="evidence" value="ECO:0007669"/>
    <property type="project" value="InterPro"/>
</dbReference>
<dbReference type="InterPro" id="IPR039425">
    <property type="entry name" value="RNA_pol_sigma-70-like"/>
</dbReference>
<evidence type="ECO:0000313" key="8">
    <source>
        <dbReference type="Proteomes" id="UP000552864"/>
    </source>
</evidence>
<dbReference type="GO" id="GO:0016987">
    <property type="term" value="F:sigma factor activity"/>
    <property type="evidence" value="ECO:0007669"/>
    <property type="project" value="UniProtKB-KW"/>
</dbReference>
<keyword evidence="4" id="KW-0804">Transcription</keyword>
<comment type="similarity">
    <text evidence="1">Belongs to the sigma-70 factor family. ECF subfamily.</text>
</comment>
<dbReference type="PANTHER" id="PTHR43133">
    <property type="entry name" value="RNA POLYMERASE ECF-TYPE SIGMA FACTO"/>
    <property type="match status" value="1"/>
</dbReference>
<evidence type="ECO:0000259" key="6">
    <source>
        <dbReference type="Pfam" id="PF08281"/>
    </source>
</evidence>
<evidence type="ECO:0000256" key="4">
    <source>
        <dbReference type="ARBA" id="ARBA00023163"/>
    </source>
</evidence>
<organism evidence="7 8">
    <name type="scientific">Chitinophaga eiseniae</name>
    <dbReference type="NCBI Taxonomy" id="634771"/>
    <lineage>
        <taxon>Bacteria</taxon>
        <taxon>Pseudomonadati</taxon>
        <taxon>Bacteroidota</taxon>
        <taxon>Chitinophagia</taxon>
        <taxon>Chitinophagales</taxon>
        <taxon>Chitinophagaceae</taxon>
        <taxon>Chitinophaga</taxon>
    </lineage>
</organism>
<sequence>MLRFRQLNVPGVIFFYSLQYQTPTNDTLFFHQPDNERALLNDIANGDERAFSVLFAHYYPLLFSLVQRFSLEDSDVQEALQETFIQVWLNRDRLTDVRNVQGWLLRIATRRCREVLRKMLLQERTALQADLSNEKQVKVTPEHQMQGGELKRLLAEALDRMPEQRRRIYLMSREMGLKPAEIAEQLSLSVSTVKNTLVIALKQIREHLEEAGYALLYIYIFYNIL</sequence>
<dbReference type="InterPro" id="IPR014284">
    <property type="entry name" value="RNA_pol_sigma-70_dom"/>
</dbReference>
<keyword evidence="2" id="KW-0805">Transcription regulation</keyword>
<dbReference type="InterPro" id="IPR013249">
    <property type="entry name" value="RNA_pol_sigma70_r4_t2"/>
</dbReference>
<dbReference type="InterPro" id="IPR036388">
    <property type="entry name" value="WH-like_DNA-bd_sf"/>
</dbReference>
<evidence type="ECO:0000256" key="3">
    <source>
        <dbReference type="ARBA" id="ARBA00023082"/>
    </source>
</evidence>
<dbReference type="Gene3D" id="1.10.10.10">
    <property type="entry name" value="Winged helix-like DNA-binding domain superfamily/Winged helix DNA-binding domain"/>
    <property type="match status" value="1"/>
</dbReference>
<dbReference type="SUPFAM" id="SSF88946">
    <property type="entry name" value="Sigma2 domain of RNA polymerase sigma factors"/>
    <property type="match status" value="1"/>
</dbReference>
<name>A0A847SNH0_9BACT</name>
<proteinExistence type="inferred from homology"/>
<keyword evidence="8" id="KW-1185">Reference proteome</keyword>
<evidence type="ECO:0000259" key="5">
    <source>
        <dbReference type="Pfam" id="PF04542"/>
    </source>
</evidence>
<dbReference type="InterPro" id="IPR013325">
    <property type="entry name" value="RNA_pol_sigma_r2"/>
</dbReference>
<feature type="domain" description="RNA polymerase sigma-70 region 2" evidence="5">
    <location>
        <begin position="54"/>
        <end position="118"/>
    </location>
</feature>
<accession>A0A847SNH0</accession>
<dbReference type="Gene3D" id="1.10.1740.10">
    <property type="match status" value="1"/>
</dbReference>
<dbReference type="EMBL" id="JABAHZ010000004">
    <property type="protein sequence ID" value="NLR80427.1"/>
    <property type="molecule type" value="Genomic_DNA"/>
</dbReference>
<dbReference type="PANTHER" id="PTHR43133:SF46">
    <property type="entry name" value="RNA POLYMERASE SIGMA-70 FACTOR ECF SUBFAMILY"/>
    <property type="match status" value="1"/>
</dbReference>
<dbReference type="RefSeq" id="WP_168740103.1">
    <property type="nucleotide sequence ID" value="NZ_JABAHZ010000004.1"/>
</dbReference>
<evidence type="ECO:0000256" key="1">
    <source>
        <dbReference type="ARBA" id="ARBA00010641"/>
    </source>
</evidence>
<protein>
    <submittedName>
        <fullName evidence="7">Sigma-70 family RNA polymerase sigma factor</fullName>
    </submittedName>
</protein>
<feature type="domain" description="RNA polymerase sigma factor 70 region 4 type 2" evidence="6">
    <location>
        <begin position="152"/>
        <end position="203"/>
    </location>
</feature>
<dbReference type="InterPro" id="IPR007627">
    <property type="entry name" value="RNA_pol_sigma70_r2"/>
</dbReference>
<dbReference type="NCBIfam" id="TIGR02937">
    <property type="entry name" value="sigma70-ECF"/>
    <property type="match status" value="1"/>
</dbReference>